<dbReference type="RefSeq" id="WP_350276169.1">
    <property type="nucleotide sequence ID" value="NZ_CP158165.1"/>
</dbReference>
<organism evidence="2">
    <name type="scientific">Kribbella sp. HUAS MG21</name>
    <dbReference type="NCBI Taxonomy" id="3160966"/>
    <lineage>
        <taxon>Bacteria</taxon>
        <taxon>Bacillati</taxon>
        <taxon>Actinomycetota</taxon>
        <taxon>Actinomycetes</taxon>
        <taxon>Propionibacteriales</taxon>
        <taxon>Kribbellaceae</taxon>
        <taxon>Kribbella</taxon>
    </lineage>
</organism>
<feature type="domain" description="Aminoglycoside phosphotransferase" evidence="1">
    <location>
        <begin position="41"/>
        <end position="239"/>
    </location>
</feature>
<sequence>MGLTESQQVLLDAWLPSARLVQDHSWDLVGTLVLEFEHHGERYIAKAGGDADHHLAREIRAHRNWLRPWTARGSAPELVHADGPAKLLLTRFLPGELVEGTPYEWTPDAYRQAGALLAAFHRQSAVPDDAYESRENQRTLTNLSKPHRIAPDLAARLRKTIEGWPTPPATLVPTHGDWQPRNWLIDNGAVRVIDFGRADLRPAYTDLARLAAQQFRTEPALEEAFLTGYGADPREPAAWHRAQLREAVNTAIWAHQVGDEPFERQGHRMIAEIMP</sequence>
<accession>A0AAU7T9L1</accession>
<dbReference type="InterPro" id="IPR002575">
    <property type="entry name" value="Aminoglycoside_PTrfase"/>
</dbReference>
<dbReference type="InterPro" id="IPR011009">
    <property type="entry name" value="Kinase-like_dom_sf"/>
</dbReference>
<dbReference type="Pfam" id="PF01636">
    <property type="entry name" value="APH"/>
    <property type="match status" value="1"/>
</dbReference>
<dbReference type="EMBL" id="CP158165">
    <property type="protein sequence ID" value="XBV23338.1"/>
    <property type="molecule type" value="Genomic_DNA"/>
</dbReference>
<dbReference type="AlphaFoldDB" id="A0AAU7T9L1"/>
<name>A0AAU7T9L1_9ACTN</name>
<protein>
    <submittedName>
        <fullName evidence="2">Phosphotransferase</fullName>
    </submittedName>
</protein>
<evidence type="ECO:0000313" key="2">
    <source>
        <dbReference type="EMBL" id="XBV23338.1"/>
    </source>
</evidence>
<reference evidence="2" key="1">
    <citation type="submission" date="2024-06" db="EMBL/GenBank/DDBJ databases">
        <title>Kribbella sp. strain HUAS MG21 genome sequences.</title>
        <authorList>
            <person name="Mo P."/>
        </authorList>
    </citation>
    <scope>NUCLEOTIDE SEQUENCE</scope>
    <source>
        <strain evidence="2">HUAS MG21</strain>
    </source>
</reference>
<dbReference type="SUPFAM" id="SSF56112">
    <property type="entry name" value="Protein kinase-like (PK-like)"/>
    <property type="match status" value="1"/>
</dbReference>
<dbReference type="Gene3D" id="3.90.1200.10">
    <property type="match status" value="1"/>
</dbReference>
<evidence type="ECO:0000259" key="1">
    <source>
        <dbReference type="Pfam" id="PF01636"/>
    </source>
</evidence>
<proteinExistence type="predicted"/>
<gene>
    <name evidence="2" type="ORF">ABN611_32815</name>
</gene>